<reference evidence="1" key="1">
    <citation type="submission" date="2014-11" db="EMBL/GenBank/DDBJ databases">
        <authorList>
            <person name="Amaro Gonzalez C."/>
        </authorList>
    </citation>
    <scope>NUCLEOTIDE SEQUENCE</scope>
</reference>
<dbReference type="EMBL" id="GBXM01085106">
    <property type="protein sequence ID" value="JAH23471.1"/>
    <property type="molecule type" value="Transcribed_RNA"/>
</dbReference>
<proteinExistence type="predicted"/>
<name>A0A0E9R2T3_ANGAN</name>
<sequence length="14" mass="1615">MKNRPRSPQVEICG</sequence>
<protein>
    <submittedName>
        <fullName evidence="1">Uncharacterized protein</fullName>
    </submittedName>
</protein>
<evidence type="ECO:0000313" key="1">
    <source>
        <dbReference type="EMBL" id="JAH23471.1"/>
    </source>
</evidence>
<reference evidence="1" key="2">
    <citation type="journal article" date="2015" name="Fish Shellfish Immunol.">
        <title>Early steps in the European eel (Anguilla anguilla)-Vibrio vulnificus interaction in the gills: Role of the RtxA13 toxin.</title>
        <authorList>
            <person name="Callol A."/>
            <person name="Pajuelo D."/>
            <person name="Ebbesson L."/>
            <person name="Teles M."/>
            <person name="MacKenzie S."/>
            <person name="Amaro C."/>
        </authorList>
    </citation>
    <scope>NUCLEOTIDE SEQUENCE</scope>
</reference>
<organism evidence="1">
    <name type="scientific">Anguilla anguilla</name>
    <name type="common">European freshwater eel</name>
    <name type="synonym">Muraena anguilla</name>
    <dbReference type="NCBI Taxonomy" id="7936"/>
    <lineage>
        <taxon>Eukaryota</taxon>
        <taxon>Metazoa</taxon>
        <taxon>Chordata</taxon>
        <taxon>Craniata</taxon>
        <taxon>Vertebrata</taxon>
        <taxon>Euteleostomi</taxon>
        <taxon>Actinopterygii</taxon>
        <taxon>Neopterygii</taxon>
        <taxon>Teleostei</taxon>
        <taxon>Anguilliformes</taxon>
        <taxon>Anguillidae</taxon>
        <taxon>Anguilla</taxon>
    </lineage>
</organism>
<accession>A0A0E9R2T3</accession>